<reference evidence="2 3" key="1">
    <citation type="submission" date="2013-02" db="EMBL/GenBank/DDBJ databases">
        <title>The Genome Sequence of Lactobacillus catenaformis F0143.</title>
        <authorList>
            <consortium name="The Broad Institute Genome Sequencing Platform"/>
            <person name="Earl A."/>
            <person name="Ward D."/>
            <person name="Feldgarden M."/>
            <person name="Gevers D."/>
            <person name="Izard J."/>
            <person name="Blanton J.M."/>
            <person name="Mathney J."/>
            <person name="Dewhirst F.E."/>
            <person name="Young S.K."/>
            <person name="Zeng Q."/>
            <person name="Gargeya S."/>
            <person name="Fitzgerald M."/>
            <person name="Haas B."/>
            <person name="Abouelleil A."/>
            <person name="Alvarado L."/>
            <person name="Arachchi H.M."/>
            <person name="Berlin A."/>
            <person name="Chapman S.B."/>
            <person name="Gearin G."/>
            <person name="Goldberg J."/>
            <person name="Griggs A."/>
            <person name="Gujja S."/>
            <person name="Hansen M."/>
            <person name="Heiman D."/>
            <person name="Howarth C."/>
            <person name="Larimer J."/>
            <person name="Lui A."/>
            <person name="MacDonald P.J.P."/>
            <person name="McCowen C."/>
            <person name="Montmayeur A."/>
            <person name="Murphy C."/>
            <person name="Neiman D."/>
            <person name="Pearson M."/>
            <person name="Priest M."/>
            <person name="Roberts A."/>
            <person name="Saif S."/>
            <person name="Shea T."/>
            <person name="Sisk P."/>
            <person name="Stolte C."/>
            <person name="Sykes S."/>
            <person name="Wortman J."/>
            <person name="Nusbaum C."/>
            <person name="Birren B."/>
        </authorList>
    </citation>
    <scope>NUCLEOTIDE SEQUENCE [LARGE SCALE GENOMIC DNA]</scope>
    <source>
        <strain evidence="2 3">OT 569</strain>
    </source>
</reference>
<protein>
    <recommendedName>
        <fullName evidence="1">Aminotransferase class I/classII large domain-containing protein</fullName>
    </recommendedName>
</protein>
<dbReference type="PATRIC" id="fig|999415.3.peg.910"/>
<dbReference type="GO" id="GO:0030170">
    <property type="term" value="F:pyridoxal phosphate binding"/>
    <property type="evidence" value="ECO:0007669"/>
    <property type="project" value="InterPro"/>
</dbReference>
<gene>
    <name evidence="2" type="ORF">HMPREF9943_00904</name>
</gene>
<dbReference type="InterPro" id="IPR015421">
    <property type="entry name" value="PyrdxlP-dep_Trfase_major"/>
</dbReference>
<evidence type="ECO:0000313" key="2">
    <source>
        <dbReference type="EMBL" id="EMD16862.1"/>
    </source>
</evidence>
<dbReference type="GO" id="GO:0003824">
    <property type="term" value="F:catalytic activity"/>
    <property type="evidence" value="ECO:0007669"/>
    <property type="project" value="UniProtKB-ARBA"/>
</dbReference>
<dbReference type="AlphaFoldDB" id="M2P927"/>
<dbReference type="Gene3D" id="3.90.1150.10">
    <property type="entry name" value="Aspartate Aminotransferase, domain 1"/>
    <property type="match status" value="1"/>
</dbReference>
<feature type="domain" description="Aminotransferase class I/classII large" evidence="1">
    <location>
        <begin position="53"/>
        <end position="356"/>
    </location>
</feature>
<evidence type="ECO:0000259" key="1">
    <source>
        <dbReference type="Pfam" id="PF00155"/>
    </source>
</evidence>
<dbReference type="Gene3D" id="3.40.640.10">
    <property type="entry name" value="Type I PLP-dependent aspartate aminotransferase-like (Major domain)"/>
    <property type="match status" value="1"/>
</dbReference>
<dbReference type="CDD" id="cd00609">
    <property type="entry name" value="AAT_like"/>
    <property type="match status" value="1"/>
</dbReference>
<dbReference type="Pfam" id="PF00155">
    <property type="entry name" value="Aminotran_1_2"/>
    <property type="match status" value="1"/>
</dbReference>
<dbReference type="InterPro" id="IPR004839">
    <property type="entry name" value="Aminotransferase_I/II_large"/>
</dbReference>
<proteinExistence type="predicted"/>
<name>M2P927_9FIRM</name>
<organism evidence="2 3">
    <name type="scientific">Eggerthia catenaformis OT 569 = DSM 20559</name>
    <dbReference type="NCBI Taxonomy" id="999415"/>
    <lineage>
        <taxon>Bacteria</taxon>
        <taxon>Bacillati</taxon>
        <taxon>Bacillota</taxon>
        <taxon>Erysipelotrichia</taxon>
        <taxon>Erysipelotrichales</taxon>
        <taxon>Coprobacillaceae</taxon>
        <taxon>Eggerthia</taxon>
    </lineage>
</organism>
<dbReference type="RefSeq" id="WP_004802475.1">
    <property type="nucleotide sequence ID" value="NZ_KB446647.1"/>
</dbReference>
<dbReference type="OrthoDB" id="9802328at2"/>
<dbReference type="BioCyc" id="ECAT999415-HMP:GTTI-927-MONOMER"/>
<dbReference type="InterPro" id="IPR015424">
    <property type="entry name" value="PyrdxlP-dep_Trfase"/>
</dbReference>
<dbReference type="STRING" id="999415.HMPREF9943_00904"/>
<dbReference type="EMBL" id="AGEJ01000013">
    <property type="protein sequence ID" value="EMD16862.1"/>
    <property type="molecule type" value="Genomic_DNA"/>
</dbReference>
<keyword evidence="3" id="KW-1185">Reference proteome</keyword>
<dbReference type="SUPFAM" id="SSF53383">
    <property type="entry name" value="PLP-dependent transferases"/>
    <property type="match status" value="1"/>
</dbReference>
<dbReference type="Proteomes" id="UP000011758">
    <property type="component" value="Unassembled WGS sequence"/>
</dbReference>
<accession>M2P927</accession>
<dbReference type="eggNOG" id="COG0436">
    <property type="taxonomic scope" value="Bacteria"/>
</dbReference>
<sequence length="367" mass="42348">MNIKEFIVEKWMTNHENDCLYNLTDTCISPLTIKQIEEISQTDIIGELSQIKLDYGPITGSIRLKRAILSLYQQGDMENISITNGASSANEHVMKALLSSNDHIITFFPSYQQFYSYPEMLECKCDLIELKEENRWQTSVDEIVSHIVPETKMIIMNSPNNPTGTLLDKNFLLKLIDVCKERHIYILIDEIYQGLYEINSISDLYEYGISTSSLSKIYACAGLRLGWIKASKDVIQIIDKWRDYTLISTGMIDDYLASFILEHKELIIERSRKICEANKKILADYLKKEKRVSCIIPKDGTVSFLKYYLPIHSIQLCEGLQKEYGVFFVPGEAFGCDYHLRMTFTGSPEKTKKGLELLSKYFNKFNF</sequence>
<dbReference type="PANTHER" id="PTHR43510">
    <property type="entry name" value="AMINOTRANSFERASE FUNCTION, HYPOTHETICAL (EUROFUNG)"/>
    <property type="match status" value="1"/>
</dbReference>
<evidence type="ECO:0000313" key="3">
    <source>
        <dbReference type="Proteomes" id="UP000011758"/>
    </source>
</evidence>
<dbReference type="InterPro" id="IPR015422">
    <property type="entry name" value="PyrdxlP-dep_Trfase_small"/>
</dbReference>
<comment type="caution">
    <text evidence="2">The sequence shown here is derived from an EMBL/GenBank/DDBJ whole genome shotgun (WGS) entry which is preliminary data.</text>
</comment>
<dbReference type="PANTHER" id="PTHR43510:SF1">
    <property type="entry name" value="AMINOTRANSFERASE FUNCTION, HYPOTHETICAL (EUROFUNG)"/>
    <property type="match status" value="1"/>
</dbReference>